<name>A0A8J4DEE1_9CHLO</name>
<dbReference type="Gene3D" id="3.30.70.1230">
    <property type="entry name" value="Nucleotide cyclase"/>
    <property type="match status" value="1"/>
</dbReference>
<feature type="region of interest" description="Disordered" evidence="1">
    <location>
        <begin position="642"/>
        <end position="673"/>
    </location>
</feature>
<feature type="non-terminal residue" evidence="3">
    <location>
        <position position="1"/>
    </location>
</feature>
<feature type="non-terminal residue" evidence="3">
    <location>
        <position position="673"/>
    </location>
</feature>
<dbReference type="InterPro" id="IPR050697">
    <property type="entry name" value="Adenylyl/Guanylyl_Cyclase_3/4"/>
</dbReference>
<dbReference type="EMBL" id="BNCQ01000006">
    <property type="protein sequence ID" value="GIL99553.1"/>
    <property type="molecule type" value="Genomic_DNA"/>
</dbReference>
<evidence type="ECO:0000256" key="1">
    <source>
        <dbReference type="SAM" id="MobiDB-lite"/>
    </source>
</evidence>
<keyword evidence="2" id="KW-1133">Transmembrane helix</keyword>
<accession>A0A8J4DEE1</accession>
<organism evidence="3 4">
    <name type="scientific">Volvox reticuliferus</name>
    <dbReference type="NCBI Taxonomy" id="1737510"/>
    <lineage>
        <taxon>Eukaryota</taxon>
        <taxon>Viridiplantae</taxon>
        <taxon>Chlorophyta</taxon>
        <taxon>core chlorophytes</taxon>
        <taxon>Chlorophyceae</taxon>
        <taxon>CS clade</taxon>
        <taxon>Chlamydomonadales</taxon>
        <taxon>Volvocaceae</taxon>
        <taxon>Volvox</taxon>
    </lineage>
</organism>
<dbReference type="InterPro" id="IPR029787">
    <property type="entry name" value="Nucleotide_cyclase"/>
</dbReference>
<evidence type="ECO:0000313" key="3">
    <source>
        <dbReference type="EMBL" id="GIL99553.1"/>
    </source>
</evidence>
<sequence length="673" mass="69249">LAATEGLAEAAAGQPLAAVFLVNGPARTDFLQAVGGGSGLAYGLTATQWSSAVQHGDSFFGSAVTYGKQFAEWAGVPADADAAGSSAAGLTLALALRTAFARCNISSDVVQQGDVGRLLFDPTALACGQPDGIRVLVNSGDTAAEAHVAKWQVFPMAFTDRAAGAAAINTAVSNATGYDLVMRTLLQHRTDTFYGPIEFNAQRRNVAKPPLTMQLLPKVESGATLQQGASLSVEVVLPLEAASALLVMPVPRQQLSKAGGGHVLAPGAIVGIVLAGLLLVFALVAVVHVYLRQRRRHRNLFGQVRAPRVSRQTTLCITDIESSTTLWESLPSDVMDAAMQVHDATIRSLAILHDGYESANEGDSFVLAFHDPVEAVRFAVKAQQQLLLAKWPDALLRHEKAEVVFMTLVNDSAVLASTCQLSSWCAQMVQVVHSKAITAHAPASGLGLGLGLGSLTGGLNLNLSLRAQSLQKSIMGVARSMRRRMASSGSFQQLHAGLLPVSPYQGDMQRSMEPGAAVLANIAAATAASTGTGTGMAGPALPSLWIDRAAASLELSEAGSAWNDGAAAGRGDAADPTEAAVGMAAEPGSPRVTGHLQRGAFASGEIIPVAGGGPDIGCPPASRFSSSYPIHVTYSGGQAPVAAAGAATATPGPAAGGTQPARVRQRPRGSLSH</sequence>
<comment type="caution">
    <text evidence="3">The sequence shown here is derived from an EMBL/GenBank/DDBJ whole genome shotgun (WGS) entry which is preliminary data.</text>
</comment>
<evidence type="ECO:0000256" key="2">
    <source>
        <dbReference type="SAM" id="Phobius"/>
    </source>
</evidence>
<reference evidence="3" key="1">
    <citation type="journal article" date="2021" name="Proc. Natl. Acad. Sci. U.S.A.">
        <title>Three genomes in the algal genus Volvox reveal the fate of a haploid sex-determining region after a transition to homothallism.</title>
        <authorList>
            <person name="Yamamoto K."/>
            <person name="Hamaji T."/>
            <person name="Kawai-Toyooka H."/>
            <person name="Matsuzaki R."/>
            <person name="Takahashi F."/>
            <person name="Nishimura Y."/>
            <person name="Kawachi M."/>
            <person name="Noguchi H."/>
            <person name="Minakuchi Y."/>
            <person name="Umen J.G."/>
            <person name="Toyoda A."/>
            <person name="Nozaki H."/>
        </authorList>
    </citation>
    <scope>NUCLEOTIDE SEQUENCE</scope>
    <source>
        <strain evidence="3">NIES-3785</strain>
    </source>
</reference>
<evidence type="ECO:0008006" key="5">
    <source>
        <dbReference type="Google" id="ProtNLM"/>
    </source>
</evidence>
<protein>
    <recommendedName>
        <fullName evidence="5">Guanylate cyclase domain-containing protein</fullName>
    </recommendedName>
</protein>
<feature type="compositionally biased region" description="Low complexity" evidence="1">
    <location>
        <begin position="642"/>
        <end position="661"/>
    </location>
</feature>
<dbReference type="PANTHER" id="PTHR43081:SF1">
    <property type="entry name" value="ADENYLATE CYCLASE, TERMINAL-DIFFERENTIATION SPECIFIC"/>
    <property type="match status" value="1"/>
</dbReference>
<dbReference type="SUPFAM" id="SSF55073">
    <property type="entry name" value="Nucleotide cyclase"/>
    <property type="match status" value="1"/>
</dbReference>
<gene>
    <name evidence="3" type="ORF">Vretimale_4692</name>
</gene>
<feature type="transmembrane region" description="Helical" evidence="2">
    <location>
        <begin position="263"/>
        <end position="291"/>
    </location>
</feature>
<keyword evidence="2" id="KW-0812">Transmembrane</keyword>
<proteinExistence type="predicted"/>
<dbReference type="AlphaFoldDB" id="A0A8J4DEE1"/>
<keyword evidence="2" id="KW-0472">Membrane</keyword>
<dbReference type="PANTHER" id="PTHR43081">
    <property type="entry name" value="ADENYLATE CYCLASE, TERMINAL-DIFFERENTIATION SPECIFIC-RELATED"/>
    <property type="match status" value="1"/>
</dbReference>
<dbReference type="Proteomes" id="UP000722791">
    <property type="component" value="Unassembled WGS sequence"/>
</dbReference>
<evidence type="ECO:0000313" key="4">
    <source>
        <dbReference type="Proteomes" id="UP000722791"/>
    </source>
</evidence>